<dbReference type="PANTHER" id="PTHR21337">
    <property type="entry name" value="PHOSPHO-2-DEHYDRO-3-DEOXYHEPTONATE ALDOLASE 1, 2"/>
    <property type="match status" value="1"/>
</dbReference>
<evidence type="ECO:0000313" key="5">
    <source>
        <dbReference type="Proteomes" id="UP001056109"/>
    </source>
</evidence>
<proteinExistence type="inferred from homology"/>
<accession>A0ABY5ALM5</accession>
<evidence type="ECO:0000313" key="4">
    <source>
        <dbReference type="EMBL" id="USR80108.1"/>
    </source>
</evidence>
<dbReference type="PANTHER" id="PTHR21337:SF0">
    <property type="entry name" value="PHOSPHO-2-DEHYDRO-3-DEOXYHEPTONATE ALDOLASE"/>
    <property type="match status" value="1"/>
</dbReference>
<sequence>MTHRDIPQRFLPIYPDQDQVDISLDYIRRQPPIVATDDIGELTNLLGDAGRGQVFVIQGGDCAERFSDTTRSHVRAKIGSLLQAAFIAHVKGQIPVVTVGRIAGQYAKPRSLAYEDRDGISLPSYRGDAVNSHVFTAQARTPDPQRLVRAVENAARAYRYIQDLEKSPFVSSRCALEWNTASNESAQYKEFEQLVGASRPEYAQRIFISHESLLPFYEQAMTDEAGYNRGAHMLWIGERTRYISSPQIAYAQQVNNPIGIKLGPKARPSDIHDLIQALNPHGSAGRLSFIPRMGAHQLRNVLPQLIRAGVADGRPVSWIIDPMHGNTLTYNGRKMRFLTDIIQEIHDFFEVCAAEGIAPAGIHIEFSGENLMEIADSREYPELDEILDEALVDPRLNPRQLFDVAFATSQLLAKQY</sequence>
<dbReference type="Pfam" id="PF01474">
    <property type="entry name" value="DAHP_synth_2"/>
    <property type="match status" value="1"/>
</dbReference>
<keyword evidence="3" id="KW-0057">Aromatic amino acid biosynthesis</keyword>
<dbReference type="InterPro" id="IPR002480">
    <property type="entry name" value="DAHP_synth_2"/>
</dbReference>
<comment type="similarity">
    <text evidence="1 3">Belongs to the class-II DAHP synthase family.</text>
</comment>
<keyword evidence="3" id="KW-0028">Amino-acid biosynthesis</keyword>
<evidence type="ECO:0000256" key="3">
    <source>
        <dbReference type="RuleBase" id="RU363071"/>
    </source>
</evidence>
<comment type="catalytic activity">
    <reaction evidence="3">
        <text>D-erythrose 4-phosphate + phosphoenolpyruvate + H2O = 7-phospho-2-dehydro-3-deoxy-D-arabino-heptonate + phosphate</text>
        <dbReference type="Rhea" id="RHEA:14717"/>
        <dbReference type="ChEBI" id="CHEBI:15377"/>
        <dbReference type="ChEBI" id="CHEBI:16897"/>
        <dbReference type="ChEBI" id="CHEBI:43474"/>
        <dbReference type="ChEBI" id="CHEBI:58394"/>
        <dbReference type="ChEBI" id="CHEBI:58702"/>
        <dbReference type="EC" id="2.5.1.54"/>
    </reaction>
</comment>
<dbReference type="SUPFAM" id="SSF51569">
    <property type="entry name" value="Aldolase"/>
    <property type="match status" value="1"/>
</dbReference>
<keyword evidence="2 3" id="KW-0808">Transferase</keyword>
<comment type="pathway">
    <text evidence="3">Metabolic intermediate biosynthesis; chorismate biosynthesis; chorismate from D-erythrose 4-phosphate and phosphoenolpyruvate: step 1/7.</text>
</comment>
<dbReference type="Gene3D" id="3.20.20.70">
    <property type="entry name" value="Aldolase class I"/>
    <property type="match status" value="1"/>
</dbReference>
<reference evidence="4" key="1">
    <citation type="submission" date="2022-06" db="EMBL/GenBank/DDBJ databases">
        <title>Complete Genome Sequence of Arcanobacterium pinnipediorum strain DSM 28752 isolated from a harbour seal.</title>
        <authorList>
            <person name="Borowiak M."/>
            <person name="Kreitlow A."/>
            <person name="Alssahen M."/>
            <person name="Malorny B."/>
            <person name="Laemmler C."/>
            <person name="Prenger-Berninghoff E."/>
            <person name="Siebert U."/>
            <person name="Ploetz M."/>
            <person name="Abdulmawjood A."/>
        </authorList>
    </citation>
    <scope>NUCLEOTIDE SEQUENCE</scope>
    <source>
        <strain evidence="4">DSM 28752</strain>
    </source>
</reference>
<evidence type="ECO:0000256" key="1">
    <source>
        <dbReference type="ARBA" id="ARBA00008911"/>
    </source>
</evidence>
<dbReference type="EC" id="2.5.1.54" evidence="3"/>
<gene>
    <name evidence="4" type="ORF">NG665_03805</name>
</gene>
<dbReference type="EMBL" id="CP099547">
    <property type="protein sequence ID" value="USR80108.1"/>
    <property type="molecule type" value="Genomic_DNA"/>
</dbReference>
<dbReference type="Proteomes" id="UP001056109">
    <property type="component" value="Chromosome"/>
</dbReference>
<organism evidence="4 5">
    <name type="scientific">Arcanobacterium pinnipediorum</name>
    <dbReference type="NCBI Taxonomy" id="1503041"/>
    <lineage>
        <taxon>Bacteria</taxon>
        <taxon>Bacillati</taxon>
        <taxon>Actinomycetota</taxon>
        <taxon>Actinomycetes</taxon>
        <taxon>Actinomycetales</taxon>
        <taxon>Actinomycetaceae</taxon>
        <taxon>Arcanobacterium</taxon>
    </lineage>
</organism>
<dbReference type="RefSeq" id="WP_252673958.1">
    <property type="nucleotide sequence ID" value="NZ_CP099547.1"/>
</dbReference>
<keyword evidence="5" id="KW-1185">Reference proteome</keyword>
<protein>
    <recommendedName>
        <fullName evidence="3">Phospho-2-dehydro-3-deoxyheptonate aldolase</fullName>
        <ecNumber evidence="3">2.5.1.54</ecNumber>
    </recommendedName>
</protein>
<name>A0ABY5ALM5_9ACTO</name>
<evidence type="ECO:0000256" key="2">
    <source>
        <dbReference type="ARBA" id="ARBA00022679"/>
    </source>
</evidence>
<dbReference type="InterPro" id="IPR013785">
    <property type="entry name" value="Aldolase_TIM"/>
</dbReference>